<dbReference type="EMBL" id="FOSP01000013">
    <property type="protein sequence ID" value="SFK71211.1"/>
    <property type="molecule type" value="Genomic_DNA"/>
</dbReference>
<reference evidence="3" key="1">
    <citation type="submission" date="2016-10" db="EMBL/GenBank/DDBJ databases">
        <authorList>
            <person name="Varghese N."/>
            <person name="Submissions S."/>
        </authorList>
    </citation>
    <scope>NUCLEOTIDE SEQUENCE [LARGE SCALE GENOMIC DNA]</scope>
    <source>
        <strain evidence="3">Nm69</strain>
    </source>
</reference>
<feature type="chain" id="PRO_5011739286" description="Lipoprotein" evidence="1">
    <location>
        <begin position="26"/>
        <end position="65"/>
    </location>
</feature>
<organism evidence="2 3">
    <name type="scientific">Nitrosomonas aestuarii</name>
    <dbReference type="NCBI Taxonomy" id="52441"/>
    <lineage>
        <taxon>Bacteria</taxon>
        <taxon>Pseudomonadati</taxon>
        <taxon>Pseudomonadota</taxon>
        <taxon>Betaproteobacteria</taxon>
        <taxon>Nitrosomonadales</taxon>
        <taxon>Nitrosomonadaceae</taxon>
        <taxon>Nitrosomonas</taxon>
    </lineage>
</organism>
<dbReference type="PROSITE" id="PS51257">
    <property type="entry name" value="PROKAR_LIPOPROTEIN"/>
    <property type="match status" value="1"/>
</dbReference>
<dbReference type="OrthoDB" id="8549801at2"/>
<accession>A0A1I4BTJ6</accession>
<name>A0A1I4BTJ6_9PROT</name>
<evidence type="ECO:0000313" key="2">
    <source>
        <dbReference type="EMBL" id="SFK71211.1"/>
    </source>
</evidence>
<dbReference type="RefSeq" id="WP_090699516.1">
    <property type="nucleotide sequence ID" value="NZ_FOSP01000013.1"/>
</dbReference>
<dbReference type="Proteomes" id="UP000199533">
    <property type="component" value="Unassembled WGS sequence"/>
</dbReference>
<evidence type="ECO:0008006" key="4">
    <source>
        <dbReference type="Google" id="ProtNLM"/>
    </source>
</evidence>
<dbReference type="AlphaFoldDB" id="A0A1I4BTJ6"/>
<sequence>MKFSVFLAALLALVLSGCGGLFDSADMGDPNMVDQECEFGIDGNGNCLAEGADPRPYGGTGKPGH</sequence>
<dbReference type="STRING" id="52441.SAMN05216302_101325"/>
<keyword evidence="1" id="KW-0732">Signal</keyword>
<gene>
    <name evidence="2" type="ORF">SAMN05216302_101325</name>
</gene>
<evidence type="ECO:0000313" key="3">
    <source>
        <dbReference type="Proteomes" id="UP000199533"/>
    </source>
</evidence>
<protein>
    <recommendedName>
        <fullName evidence="4">Lipoprotein</fullName>
    </recommendedName>
</protein>
<proteinExistence type="predicted"/>
<evidence type="ECO:0000256" key="1">
    <source>
        <dbReference type="SAM" id="SignalP"/>
    </source>
</evidence>
<keyword evidence="3" id="KW-1185">Reference proteome</keyword>
<feature type="signal peptide" evidence="1">
    <location>
        <begin position="1"/>
        <end position="25"/>
    </location>
</feature>